<evidence type="ECO:0000256" key="4">
    <source>
        <dbReference type="ARBA" id="ARBA00049989"/>
    </source>
</evidence>
<evidence type="ECO:0000256" key="1">
    <source>
        <dbReference type="ARBA" id="ARBA00004561"/>
    </source>
</evidence>
<organism evidence="5">
    <name type="scientific">Escherichia coli</name>
    <dbReference type="NCBI Taxonomy" id="562"/>
    <lineage>
        <taxon>Bacteria</taxon>
        <taxon>Pseudomonadati</taxon>
        <taxon>Pseudomonadota</taxon>
        <taxon>Gammaproteobacteria</taxon>
        <taxon>Enterobacterales</taxon>
        <taxon>Enterobacteriaceae</taxon>
        <taxon>Escherichia</taxon>
    </lineage>
</organism>
<protein>
    <submittedName>
        <fullName evidence="5">AF/R2 fimbrial minor subunit Afr2H</fullName>
    </submittedName>
</protein>
<dbReference type="InterPro" id="IPR003467">
    <property type="entry name" value="Fimbrial_K88_FaeH"/>
</dbReference>
<keyword evidence="2" id="KW-0732">Signal</keyword>
<dbReference type="EMBL" id="U77302">
    <property type="protein sequence ID" value="AAB49641.1"/>
    <property type="molecule type" value="Genomic_DNA"/>
</dbReference>
<evidence type="ECO:0000313" key="5">
    <source>
        <dbReference type="EMBL" id="AAB49641.1"/>
    </source>
</evidence>
<dbReference type="Pfam" id="PF02432">
    <property type="entry name" value="Fimbrial_K88"/>
    <property type="match status" value="1"/>
</dbReference>
<name>P77074_ECOLX</name>
<dbReference type="GO" id="GO:0009289">
    <property type="term" value="C:pilus"/>
    <property type="evidence" value="ECO:0007669"/>
    <property type="project" value="UniProtKB-SubCell"/>
</dbReference>
<dbReference type="AlphaFoldDB" id="P77074"/>
<comment type="subcellular location">
    <subcellularLocation>
        <location evidence="1">Fimbrium</location>
    </subcellularLocation>
</comment>
<dbReference type="GO" id="GO:0007155">
    <property type="term" value="P:cell adhesion"/>
    <property type="evidence" value="ECO:0007669"/>
    <property type="project" value="InterPro"/>
</dbReference>
<proteinExistence type="inferred from homology"/>
<evidence type="ECO:0000256" key="2">
    <source>
        <dbReference type="ARBA" id="ARBA00022729"/>
    </source>
</evidence>
<sequence>MNVLKILILISSVLFPVWHVKAEILDGGEIIFNGFVTDEAPKWTWQVASHDQTWRVDTANARIENKELVFNLRDKGFLPFLEGHLFEIAERGGPGFTPYITFSSNGKPFTILEGKGSNSQHFRATVPVNNPDNNELIGQLAFDVDQGLAISVGSQEDSVVLPTGMSFISGDSITNVNTHSLPKEVVSRLSALLLMNNKFGNGMSSSSNGHVISQGVLANGQVTNIAAAYASSLSNFELRLPAENTPARWEASLNVTVTVH</sequence>
<accession>P77074</accession>
<comment type="similarity">
    <text evidence="4">Belongs to the fimbrial K88 protein family.</text>
</comment>
<dbReference type="RefSeq" id="WP_001101693.1">
    <property type="nucleotide sequence ID" value="NZ_CP182204.1"/>
</dbReference>
<reference evidence="5" key="1">
    <citation type="journal article" date="1997" name="Infect. Immun.">
        <title>Adhesive factor/rabbit 2, a new fimbrial adhesin and a virulence factor from Escherichia coli O103, a serogroup enteropathogenic for rabbits.</title>
        <authorList>
            <person name="Fiederling F."/>
            <person name="Boury M."/>
            <person name="Petit C."/>
            <person name="Milon A."/>
        </authorList>
    </citation>
    <scope>NUCLEOTIDE SEQUENCE</scope>
    <source>
        <strain evidence="5">O103:K-:H2 strain B10</strain>
    </source>
</reference>
<gene>
    <name evidence="5" type="primary">afr2H</name>
</gene>
<evidence type="ECO:0000256" key="3">
    <source>
        <dbReference type="ARBA" id="ARBA00023263"/>
    </source>
</evidence>
<keyword evidence="3" id="KW-0281">Fimbrium</keyword>